<accession>A0ABV4TXT6</accession>
<sequence>MQVATLIGEGLFTFGDRDGPFPVAGLQHVLGIAPWRPDLLAIADTYNHRIMRYDPEARTLEPWPLRR</sequence>
<gene>
    <name evidence="1" type="ORF">ACERLL_15065</name>
</gene>
<reference evidence="1 2" key="1">
    <citation type="submission" date="2024-08" db="EMBL/GenBank/DDBJ databases">
        <title>Whole-genome sequencing of halo(alkali)philic microorganisms from hypersaline lakes.</title>
        <authorList>
            <person name="Sorokin D.Y."/>
            <person name="Merkel A.Y."/>
            <person name="Messina E."/>
            <person name="Yakimov M."/>
        </authorList>
    </citation>
    <scope>NUCLEOTIDE SEQUENCE [LARGE SCALE GENOMIC DNA]</scope>
    <source>
        <strain evidence="1 2">Cl-TMA</strain>
    </source>
</reference>
<organism evidence="1 2">
    <name type="scientific">Thiohalorhabdus methylotrophus</name>
    <dbReference type="NCBI Taxonomy" id="3242694"/>
    <lineage>
        <taxon>Bacteria</taxon>
        <taxon>Pseudomonadati</taxon>
        <taxon>Pseudomonadota</taxon>
        <taxon>Gammaproteobacteria</taxon>
        <taxon>Thiohalorhabdales</taxon>
        <taxon>Thiohalorhabdaceae</taxon>
        <taxon>Thiohalorhabdus</taxon>
    </lineage>
</organism>
<proteinExistence type="predicted"/>
<keyword evidence="2" id="KW-1185">Reference proteome</keyword>
<dbReference type="EMBL" id="JBGUAW010000011">
    <property type="protein sequence ID" value="MFA9462137.1"/>
    <property type="molecule type" value="Genomic_DNA"/>
</dbReference>
<name>A0ABV4TXT6_9GAMM</name>
<evidence type="ECO:0000313" key="1">
    <source>
        <dbReference type="EMBL" id="MFA9462137.1"/>
    </source>
</evidence>
<dbReference type="Proteomes" id="UP001575181">
    <property type="component" value="Unassembled WGS sequence"/>
</dbReference>
<evidence type="ECO:0000313" key="2">
    <source>
        <dbReference type="Proteomes" id="UP001575181"/>
    </source>
</evidence>
<dbReference type="RefSeq" id="WP_373656925.1">
    <property type="nucleotide sequence ID" value="NZ_JBGUAW010000011.1"/>
</dbReference>
<comment type="caution">
    <text evidence="1">The sequence shown here is derived from an EMBL/GenBank/DDBJ whole genome shotgun (WGS) entry which is preliminary data.</text>
</comment>
<protein>
    <submittedName>
        <fullName evidence="1">Uncharacterized protein</fullName>
    </submittedName>
</protein>